<proteinExistence type="inferred from homology"/>
<name>A0A087E9C3_9BIFI</name>
<comment type="cofactor">
    <cofactor evidence="5">
        <name>pyridoxal 5'-phosphate</name>
        <dbReference type="ChEBI" id="CHEBI:597326"/>
    </cofactor>
    <text evidence="5">Binds 1 pyridoxal phosphate per subunit.</text>
</comment>
<gene>
    <name evidence="5" type="primary">argD</name>
    <name evidence="6" type="ORF">THER5_1745</name>
</gene>
<feature type="modified residue" description="N6-(pyridoxal phosphate)lysine" evidence="5">
    <location>
        <position position="285"/>
    </location>
</feature>
<dbReference type="CDD" id="cd00610">
    <property type="entry name" value="OAT_like"/>
    <property type="match status" value="1"/>
</dbReference>
<dbReference type="AlphaFoldDB" id="A0A087E9C3"/>
<evidence type="ECO:0000313" key="6">
    <source>
        <dbReference type="EMBL" id="KFJ04374.1"/>
    </source>
</evidence>
<comment type="subunit">
    <text evidence="5">Homodimer.</text>
</comment>
<dbReference type="InterPro" id="IPR015421">
    <property type="entry name" value="PyrdxlP-dep_Trfase_major"/>
</dbReference>
<accession>A0A087E9C3</accession>
<evidence type="ECO:0000313" key="7">
    <source>
        <dbReference type="Proteomes" id="UP000029003"/>
    </source>
</evidence>
<dbReference type="PROSITE" id="PS00600">
    <property type="entry name" value="AA_TRANSFER_CLASS_3"/>
    <property type="match status" value="1"/>
</dbReference>
<dbReference type="EC" id="2.6.1.11" evidence="5"/>
<keyword evidence="4 5" id="KW-0663">Pyridoxal phosphate</keyword>
<evidence type="ECO:0000256" key="3">
    <source>
        <dbReference type="ARBA" id="ARBA00022679"/>
    </source>
</evidence>
<dbReference type="PANTHER" id="PTHR11986:SF79">
    <property type="entry name" value="ACETYLORNITHINE AMINOTRANSFERASE, MITOCHONDRIAL"/>
    <property type="match status" value="1"/>
</dbReference>
<sequence>MTTDGQLEQLGTKDKAWLGKYSQVHMNVFGTPLRVMDHGKGTRIWDIDGNEYLDFLAGIAVNSLGYAHPAWVKAVSEQADKVAHTSNYFATEPQIELAAKLVKLAGAPEGSHVYFGNSGAEGNEAAIKLAKLYGRTLPGALPEQGGKPARIISMVHGFHGRTLGALSATWKPVIREPFEPLVPAVEFVEPGDVEALKAAFDATGTAAEGKGPVAAVIMELIQGEAGVMPVGAEYVRQARQLCDEHHALLIIDEVQTGIGRTGSWFAFQQKELSGGVTPDIITFAKGVAGGFPMGGMIAFGQRLSDLFTPGSHGSTFAGNPLGAAAALATLGVIEHDDLLANAQARGKQLREDIMATGNPLFKSTRGAGLLDAVELAHPCAHAAMNWMLEHGLIVNAVAPNALRIAPPLIVSAQDVNEAVSIMAGVPADLADD</sequence>
<dbReference type="GO" id="GO:0005737">
    <property type="term" value="C:cytoplasm"/>
    <property type="evidence" value="ECO:0007669"/>
    <property type="project" value="UniProtKB-SubCell"/>
</dbReference>
<dbReference type="InterPro" id="IPR005814">
    <property type="entry name" value="Aminotrans_3"/>
</dbReference>
<comment type="caution">
    <text evidence="6">The sequence shown here is derived from an EMBL/GenBank/DDBJ whole genome shotgun (WGS) entry which is preliminary data.</text>
</comment>
<reference evidence="6 7" key="1">
    <citation type="submission" date="2014-03" db="EMBL/GenBank/DDBJ databases">
        <title>Genomics of Bifidobacteria.</title>
        <authorList>
            <person name="Ventura M."/>
            <person name="Milani C."/>
            <person name="Lugli G.A."/>
        </authorList>
    </citation>
    <scope>NUCLEOTIDE SEQUENCE [LARGE SCALE GENOMIC DNA]</scope>
    <source>
        <strain evidence="6 7">LMG 21395</strain>
    </source>
</reference>
<feature type="binding site" evidence="5">
    <location>
        <begin position="252"/>
        <end position="255"/>
    </location>
    <ligand>
        <name>pyridoxal 5'-phosphate</name>
        <dbReference type="ChEBI" id="CHEBI:597326"/>
    </ligand>
</feature>
<comment type="subcellular location">
    <subcellularLocation>
        <location evidence="5">Cytoplasm</location>
    </subcellularLocation>
</comment>
<organism evidence="6 7">
    <name type="scientific">Bifidobacterium thermacidophilum subsp. thermacidophilum</name>
    <dbReference type="NCBI Taxonomy" id="79262"/>
    <lineage>
        <taxon>Bacteria</taxon>
        <taxon>Bacillati</taxon>
        <taxon>Actinomycetota</taxon>
        <taxon>Actinomycetes</taxon>
        <taxon>Bifidobacteriales</taxon>
        <taxon>Bifidobacteriaceae</taxon>
        <taxon>Bifidobacterium</taxon>
    </lineage>
</organism>
<dbReference type="OrthoDB" id="9801052at2"/>
<evidence type="ECO:0000256" key="5">
    <source>
        <dbReference type="HAMAP-Rule" id="MF_01107"/>
    </source>
</evidence>
<dbReference type="EMBL" id="JGZT01000002">
    <property type="protein sequence ID" value="KFJ04374.1"/>
    <property type="molecule type" value="Genomic_DNA"/>
</dbReference>
<dbReference type="PIRSF" id="PIRSF000521">
    <property type="entry name" value="Transaminase_4ab_Lys_Orn"/>
    <property type="match status" value="1"/>
</dbReference>
<dbReference type="InterPro" id="IPR049704">
    <property type="entry name" value="Aminotrans_3_PPA_site"/>
</dbReference>
<dbReference type="RefSeq" id="WP_029577049.1">
    <property type="nucleotide sequence ID" value="NZ_JGZT01000002.1"/>
</dbReference>
<keyword evidence="5" id="KW-0055">Arginine biosynthesis</keyword>
<dbReference type="GO" id="GO:0042802">
    <property type="term" value="F:identical protein binding"/>
    <property type="evidence" value="ECO:0007669"/>
    <property type="project" value="TreeGrafter"/>
</dbReference>
<feature type="binding site" evidence="5">
    <location>
        <position position="315"/>
    </location>
    <ligand>
        <name>pyridoxal 5'-phosphate</name>
        <dbReference type="ChEBI" id="CHEBI:597326"/>
    </ligand>
</feature>
<feature type="binding site" evidence="5">
    <location>
        <position position="314"/>
    </location>
    <ligand>
        <name>N(2)-acetyl-L-ornithine</name>
        <dbReference type="ChEBI" id="CHEBI:57805"/>
    </ligand>
</feature>
<evidence type="ECO:0000256" key="2">
    <source>
        <dbReference type="ARBA" id="ARBA00022605"/>
    </source>
</evidence>
<keyword evidence="3 5" id="KW-0808">Transferase</keyword>
<dbReference type="Pfam" id="PF00202">
    <property type="entry name" value="Aminotran_3"/>
    <property type="match status" value="1"/>
</dbReference>
<evidence type="ECO:0000256" key="4">
    <source>
        <dbReference type="ARBA" id="ARBA00022898"/>
    </source>
</evidence>
<feature type="binding site" evidence="5">
    <location>
        <begin position="119"/>
        <end position="120"/>
    </location>
    <ligand>
        <name>pyridoxal 5'-phosphate</name>
        <dbReference type="ChEBI" id="CHEBI:597326"/>
    </ligand>
</feature>
<protein>
    <recommendedName>
        <fullName evidence="5">Acetylornithine aminotransferase</fullName>
        <shortName evidence="5">ACOAT</shortName>
        <ecNumber evidence="5">2.6.1.11</ecNumber>
    </recommendedName>
</protein>
<dbReference type="SUPFAM" id="SSF53383">
    <property type="entry name" value="PLP-dependent transferases"/>
    <property type="match status" value="1"/>
</dbReference>
<comment type="pathway">
    <text evidence="5">Amino-acid biosynthesis; L-arginine biosynthesis; N(2)-acetyl-L-ornithine from L-glutamate: step 4/4.</text>
</comment>
<dbReference type="InterPro" id="IPR004636">
    <property type="entry name" value="AcOrn/SuccOrn_fam"/>
</dbReference>
<keyword evidence="5" id="KW-0963">Cytoplasm</keyword>
<feature type="binding site" evidence="5">
    <location>
        <position position="158"/>
    </location>
    <ligand>
        <name>pyridoxal 5'-phosphate</name>
        <dbReference type="ChEBI" id="CHEBI:597326"/>
    </ligand>
</feature>
<dbReference type="HAMAP" id="MF_01107">
    <property type="entry name" value="ArgD_aminotrans_3"/>
    <property type="match status" value="1"/>
</dbReference>
<comment type="similarity">
    <text evidence="5">Belongs to the class-III pyridoxal-phosphate-dependent aminotransferase family. ArgD subfamily.</text>
</comment>
<comment type="catalytic activity">
    <reaction evidence="5">
        <text>N(2)-acetyl-L-ornithine + 2-oxoglutarate = N-acetyl-L-glutamate 5-semialdehyde + L-glutamate</text>
        <dbReference type="Rhea" id="RHEA:18049"/>
        <dbReference type="ChEBI" id="CHEBI:16810"/>
        <dbReference type="ChEBI" id="CHEBI:29123"/>
        <dbReference type="ChEBI" id="CHEBI:29985"/>
        <dbReference type="ChEBI" id="CHEBI:57805"/>
        <dbReference type="EC" id="2.6.1.11"/>
    </reaction>
</comment>
<dbReference type="InterPro" id="IPR015424">
    <property type="entry name" value="PyrdxlP-dep_Trfase"/>
</dbReference>
<keyword evidence="1 5" id="KW-0032">Aminotransferase</keyword>
<dbReference type="NCBIfam" id="TIGR00707">
    <property type="entry name" value="argD"/>
    <property type="match status" value="1"/>
</dbReference>
<comment type="miscellaneous">
    <text evidence="5">May also have succinyldiaminopimelate aminotransferase activity, thus carrying out the corresponding step in lysine biosynthesis.</text>
</comment>
<dbReference type="Gene3D" id="3.90.1150.10">
    <property type="entry name" value="Aspartate Aminotransferase, domain 1"/>
    <property type="match status" value="1"/>
</dbReference>
<dbReference type="GO" id="GO:0006526">
    <property type="term" value="P:L-arginine biosynthetic process"/>
    <property type="evidence" value="ECO:0007669"/>
    <property type="project" value="UniProtKB-UniRule"/>
</dbReference>
<dbReference type="Gene3D" id="3.40.640.10">
    <property type="entry name" value="Type I PLP-dependent aspartate aminotransferase-like (Major domain)"/>
    <property type="match status" value="1"/>
</dbReference>
<dbReference type="GO" id="GO:0003992">
    <property type="term" value="F:N2-acetyl-L-ornithine:2-oxoglutarate 5-aminotransferase activity"/>
    <property type="evidence" value="ECO:0007669"/>
    <property type="project" value="UniProtKB-UniRule"/>
</dbReference>
<dbReference type="UniPathway" id="UPA00068">
    <property type="reaction ID" value="UER00109"/>
</dbReference>
<keyword evidence="2 5" id="KW-0028">Amino-acid biosynthesis</keyword>
<dbReference type="NCBIfam" id="NF002874">
    <property type="entry name" value="PRK03244.1"/>
    <property type="match status" value="1"/>
</dbReference>
<dbReference type="InterPro" id="IPR015422">
    <property type="entry name" value="PyrdxlP-dep_Trfase_small"/>
</dbReference>
<dbReference type="PANTHER" id="PTHR11986">
    <property type="entry name" value="AMINOTRANSFERASE CLASS III"/>
    <property type="match status" value="1"/>
</dbReference>
<dbReference type="GO" id="GO:0030170">
    <property type="term" value="F:pyridoxal phosphate binding"/>
    <property type="evidence" value="ECO:0007669"/>
    <property type="project" value="InterPro"/>
</dbReference>
<dbReference type="Proteomes" id="UP000029003">
    <property type="component" value="Unassembled WGS sequence"/>
</dbReference>
<evidence type="ECO:0000256" key="1">
    <source>
        <dbReference type="ARBA" id="ARBA00022576"/>
    </source>
</evidence>
<dbReference type="InterPro" id="IPR050103">
    <property type="entry name" value="Class-III_PLP-dep_AT"/>
</dbReference>
<dbReference type="FunFam" id="3.40.640.10:FF:000004">
    <property type="entry name" value="Acetylornithine aminotransferase"/>
    <property type="match status" value="1"/>
</dbReference>
<feature type="binding site" evidence="5">
    <location>
        <position position="161"/>
    </location>
    <ligand>
        <name>N(2)-acetyl-L-ornithine</name>
        <dbReference type="ChEBI" id="CHEBI:57805"/>
    </ligand>
</feature>